<dbReference type="CDD" id="cd08010">
    <property type="entry name" value="MltG_like"/>
    <property type="match status" value="1"/>
</dbReference>
<evidence type="ECO:0000256" key="6">
    <source>
        <dbReference type="ARBA" id="ARBA00023316"/>
    </source>
</evidence>
<proteinExistence type="inferred from homology"/>
<sequence length="343" mass="38947">MFKKILIILLLILVISTAGITFYIYKSFQPVSDGHDPTEMIQITIPKGESLYSTLDLLQERNLIHDKWLYKVYSRLIHPFSVKSGLYNFSPNLSGLEILRLLEEGKQELVKVTIPEGLTSSEIAIILESKGIVNQEAFLDSLKSKELLNRLGIPGNSAEGYLFPDTYFFQLDFPPEQVLEHMVQTYFNNLEDIFPFYKELSNAKLQEKVILASIVEKEYRVAVEAPLIASVFYNRMKIGMPLQSCATVIYVITEEQGKPHPDRVFFRDLEIQSEFNTYLNKTLPPAPISNPGKTALKAAFNPAQTDYLFFVVKDAAAGTHNFTSTLADHNNARESYIQGFRSK</sequence>
<dbReference type="PANTHER" id="PTHR30518:SF2">
    <property type="entry name" value="ENDOLYTIC MUREIN TRANSGLYCOSYLASE"/>
    <property type="match status" value="1"/>
</dbReference>
<evidence type="ECO:0000256" key="3">
    <source>
        <dbReference type="ARBA" id="ARBA00022989"/>
    </source>
</evidence>
<dbReference type="AlphaFoldDB" id="A0A5C1QHE3"/>
<dbReference type="RefSeq" id="WP_149485633.1">
    <property type="nucleotide sequence ID" value="NZ_CP036150.1"/>
</dbReference>
<dbReference type="GO" id="GO:0008932">
    <property type="term" value="F:lytic endotransglycosylase activity"/>
    <property type="evidence" value="ECO:0007669"/>
    <property type="project" value="UniProtKB-UniRule"/>
</dbReference>
<evidence type="ECO:0000256" key="5">
    <source>
        <dbReference type="ARBA" id="ARBA00023239"/>
    </source>
</evidence>
<keyword evidence="1 7" id="KW-1003">Cell membrane</keyword>
<dbReference type="Pfam" id="PF02618">
    <property type="entry name" value="YceG"/>
    <property type="match status" value="1"/>
</dbReference>
<protein>
    <recommendedName>
        <fullName evidence="7">Endolytic murein transglycosylase</fullName>
        <ecNumber evidence="7">4.2.2.29</ecNumber>
    </recommendedName>
    <alternativeName>
        <fullName evidence="7">Peptidoglycan lytic transglycosylase</fullName>
    </alternativeName>
    <alternativeName>
        <fullName evidence="7">Peptidoglycan polymerization terminase</fullName>
    </alternativeName>
</protein>
<accession>A0A5C1QHE3</accession>
<dbReference type="EMBL" id="CP036150">
    <property type="protein sequence ID" value="QEN07553.1"/>
    <property type="molecule type" value="Genomic_DNA"/>
</dbReference>
<evidence type="ECO:0000256" key="2">
    <source>
        <dbReference type="ARBA" id="ARBA00022692"/>
    </source>
</evidence>
<evidence type="ECO:0000313" key="8">
    <source>
        <dbReference type="EMBL" id="QEN07553.1"/>
    </source>
</evidence>
<comment type="similarity">
    <text evidence="7">Belongs to the transglycosylase MltG family.</text>
</comment>
<organism evidence="8 9">
    <name type="scientific">Oceanispirochaeta crateris</name>
    <dbReference type="NCBI Taxonomy" id="2518645"/>
    <lineage>
        <taxon>Bacteria</taxon>
        <taxon>Pseudomonadati</taxon>
        <taxon>Spirochaetota</taxon>
        <taxon>Spirochaetia</taxon>
        <taxon>Spirochaetales</taxon>
        <taxon>Spirochaetaceae</taxon>
        <taxon>Oceanispirochaeta</taxon>
    </lineage>
</organism>
<keyword evidence="9" id="KW-1185">Reference proteome</keyword>
<dbReference type="InterPro" id="IPR003770">
    <property type="entry name" value="MLTG-like"/>
</dbReference>
<comment type="function">
    <text evidence="7">Functions as a peptidoglycan terminase that cleaves nascent peptidoglycan strands endolytically to terminate their elongation.</text>
</comment>
<keyword evidence="6 7" id="KW-0961">Cell wall biogenesis/degradation</keyword>
<evidence type="ECO:0000313" key="9">
    <source>
        <dbReference type="Proteomes" id="UP000324209"/>
    </source>
</evidence>
<reference evidence="8 9" key="1">
    <citation type="submission" date="2019-02" db="EMBL/GenBank/DDBJ databases">
        <title>Complete Genome Sequence and Methylome Analysis of free living Spirochaetas.</title>
        <authorList>
            <person name="Fomenkov A."/>
            <person name="Dubinina G."/>
            <person name="Leshcheva N."/>
            <person name="Mikheeva N."/>
            <person name="Grabovich M."/>
            <person name="Vincze T."/>
            <person name="Roberts R.J."/>
        </authorList>
    </citation>
    <scope>NUCLEOTIDE SEQUENCE [LARGE SCALE GENOMIC DNA]</scope>
    <source>
        <strain evidence="8 9">K2</strain>
    </source>
</reference>
<dbReference type="GO" id="GO:0009252">
    <property type="term" value="P:peptidoglycan biosynthetic process"/>
    <property type="evidence" value="ECO:0007669"/>
    <property type="project" value="UniProtKB-UniRule"/>
</dbReference>
<dbReference type="Gene3D" id="3.30.160.60">
    <property type="entry name" value="Classic Zinc Finger"/>
    <property type="match status" value="1"/>
</dbReference>
<dbReference type="GO" id="GO:0005886">
    <property type="term" value="C:plasma membrane"/>
    <property type="evidence" value="ECO:0007669"/>
    <property type="project" value="UniProtKB-UniRule"/>
</dbReference>
<evidence type="ECO:0000256" key="4">
    <source>
        <dbReference type="ARBA" id="ARBA00023136"/>
    </source>
</evidence>
<keyword evidence="4 7" id="KW-0472">Membrane</keyword>
<keyword evidence="5 7" id="KW-0456">Lyase</keyword>
<dbReference type="EC" id="4.2.2.29" evidence="7"/>
<name>A0A5C1QHE3_9SPIO</name>
<dbReference type="GO" id="GO:0071555">
    <property type="term" value="P:cell wall organization"/>
    <property type="evidence" value="ECO:0007669"/>
    <property type="project" value="UniProtKB-KW"/>
</dbReference>
<dbReference type="OrthoDB" id="9814591at2"/>
<gene>
    <name evidence="7 8" type="primary">mltG</name>
    <name evidence="8" type="ORF">EXM22_05965</name>
</gene>
<dbReference type="Proteomes" id="UP000324209">
    <property type="component" value="Chromosome"/>
</dbReference>
<evidence type="ECO:0000256" key="1">
    <source>
        <dbReference type="ARBA" id="ARBA00022475"/>
    </source>
</evidence>
<keyword evidence="2 7" id="KW-0812">Transmembrane</keyword>
<feature type="site" description="Important for catalytic activity" evidence="7">
    <location>
        <position position="218"/>
    </location>
</feature>
<dbReference type="KEGG" id="ock:EXM22_05965"/>
<keyword evidence="3 7" id="KW-1133">Transmembrane helix</keyword>
<comment type="catalytic activity">
    <reaction evidence="7">
        <text>a peptidoglycan chain = a peptidoglycan chain with N-acetyl-1,6-anhydromuramyl-[peptide] at the reducing end + a peptidoglycan chain with N-acetylglucosamine at the non-reducing end.</text>
        <dbReference type="EC" id="4.2.2.29"/>
    </reaction>
</comment>
<evidence type="ECO:0000256" key="7">
    <source>
        <dbReference type="HAMAP-Rule" id="MF_02065"/>
    </source>
</evidence>
<dbReference type="PANTHER" id="PTHR30518">
    <property type="entry name" value="ENDOLYTIC MUREIN TRANSGLYCOSYLASE"/>
    <property type="match status" value="1"/>
</dbReference>
<dbReference type="Gene3D" id="3.30.1490.480">
    <property type="entry name" value="Endolytic murein transglycosylase"/>
    <property type="match status" value="2"/>
</dbReference>
<dbReference type="NCBIfam" id="TIGR00247">
    <property type="entry name" value="endolytic transglycosylase MltG"/>
    <property type="match status" value="1"/>
</dbReference>
<dbReference type="HAMAP" id="MF_02065">
    <property type="entry name" value="MltG"/>
    <property type="match status" value="1"/>
</dbReference>